<name>M6HC68_LEPIR</name>
<dbReference type="AlphaFoldDB" id="M6HC68"/>
<evidence type="ECO:0000313" key="1">
    <source>
        <dbReference type="EMBL" id="EMM94685.1"/>
    </source>
</evidence>
<comment type="caution">
    <text evidence="1">The sequence shown here is derived from an EMBL/GenBank/DDBJ whole genome shotgun (WGS) entry which is preliminary data.</text>
</comment>
<proteinExistence type="predicted"/>
<dbReference type="Proteomes" id="UP000012089">
    <property type="component" value="Unassembled WGS sequence"/>
</dbReference>
<gene>
    <name evidence="1" type="ORF">LEP1GSC158_1736</name>
</gene>
<sequence>MFFLFTLSEKNKGWTQISWMGWGLATIQKTENLSELEKEKFIKN</sequence>
<dbReference type="EMBL" id="AFMF02000033">
    <property type="protein sequence ID" value="EMM94685.1"/>
    <property type="molecule type" value="Genomic_DNA"/>
</dbReference>
<reference evidence="1 2" key="1">
    <citation type="submission" date="2013-01" db="EMBL/GenBank/DDBJ databases">
        <authorList>
            <person name="Harkins D.M."/>
            <person name="Durkin A.S."/>
            <person name="Brinkac L.M."/>
            <person name="Haft D.H."/>
            <person name="Selengut J.D."/>
            <person name="Sanka R."/>
            <person name="DePew J."/>
            <person name="Purushe J."/>
            <person name="Tulsiani S.M."/>
            <person name="Graham G.C."/>
            <person name="Burns M.-A."/>
            <person name="Dohnt M.F."/>
            <person name="Smythe L.D."/>
            <person name="McKay D.B."/>
            <person name="Craig S.B."/>
            <person name="Vinetz J.M."/>
            <person name="Sutton G.G."/>
            <person name="Nierman W.C."/>
            <person name="Fouts D.E."/>
        </authorList>
    </citation>
    <scope>NUCLEOTIDE SEQUENCE [LARGE SCALE GENOMIC DNA]</scope>
    <source>
        <strain evidence="1 2">LT2156</strain>
    </source>
</reference>
<accession>M6HC68</accession>
<evidence type="ECO:0000313" key="2">
    <source>
        <dbReference type="Proteomes" id="UP000012089"/>
    </source>
</evidence>
<organism evidence="1 2">
    <name type="scientific">Leptospira interrogans serovar Zanoni str. LT2156</name>
    <dbReference type="NCBI Taxonomy" id="1001601"/>
    <lineage>
        <taxon>Bacteria</taxon>
        <taxon>Pseudomonadati</taxon>
        <taxon>Spirochaetota</taxon>
        <taxon>Spirochaetia</taxon>
        <taxon>Leptospirales</taxon>
        <taxon>Leptospiraceae</taxon>
        <taxon>Leptospira</taxon>
    </lineage>
</organism>
<protein>
    <submittedName>
        <fullName evidence="1">Uncharacterized protein</fullName>
    </submittedName>
</protein>